<evidence type="ECO:0000256" key="7">
    <source>
        <dbReference type="PROSITE-ProRule" id="PRU01024"/>
    </source>
</evidence>
<dbReference type="Proteomes" id="UP001165289">
    <property type="component" value="Unassembled WGS sequence"/>
</dbReference>
<dbReference type="InterPro" id="IPR030390">
    <property type="entry name" value="MeTrfase_TrmA_AS"/>
</dbReference>
<dbReference type="PROSITE" id="PS51687">
    <property type="entry name" value="SAM_MT_RNA_M5U"/>
    <property type="match status" value="1"/>
</dbReference>
<evidence type="ECO:0000256" key="5">
    <source>
        <dbReference type="ARBA" id="ARBA00047278"/>
    </source>
</evidence>
<dbReference type="PROSITE" id="PS01230">
    <property type="entry name" value="TRMA_1"/>
    <property type="match status" value="1"/>
</dbReference>
<evidence type="ECO:0000256" key="1">
    <source>
        <dbReference type="ARBA" id="ARBA00022603"/>
    </source>
</evidence>
<feature type="active site" evidence="8">
    <location>
        <position position="502"/>
    </location>
</feature>
<dbReference type="GO" id="GO:0003723">
    <property type="term" value="F:RNA binding"/>
    <property type="evidence" value="ECO:0007669"/>
    <property type="project" value="UniProtKB-UniRule"/>
</dbReference>
<dbReference type="InterPro" id="IPR029063">
    <property type="entry name" value="SAM-dependent_MTases_sf"/>
</dbReference>
<dbReference type="PANTHER" id="PTHR45904:SF2">
    <property type="entry name" value="TRNA (URACIL-5-)-METHYLTRANSFERASE HOMOLOG A"/>
    <property type="match status" value="1"/>
</dbReference>
<evidence type="ECO:0000256" key="2">
    <source>
        <dbReference type="ARBA" id="ARBA00022679"/>
    </source>
</evidence>
<evidence type="ECO:0000259" key="9">
    <source>
        <dbReference type="PROSITE" id="PS50102"/>
    </source>
</evidence>
<sequence length="554" mass="62273">MASCAPSEDSDQLPIQTCTAVTDDMYSYTERDEFTSEVNKVEIKNIPRFCGYAQLKLFFNRYKLTPIKIKIVRSRPKESFAFATFQTSEEKQLAIERVNGEVLKGQKLILKPARPRTDPIYMKPPPISADQPLPVPSKEEQTDSMLRAVTPLWDVSYQEQLKRKLTEVKKSLNKIQQQLITSAACNTQYCPLSDIIASPIILGYRNKSEFTCGTYLDGRRCLGFRLGAYKEGSWTVAPPHGCIHIPKDVLRLVEICNQFILNSKLEVFDPRNHSGNWKQITVRSNQAQEHMVIIQIHTQGLSREQVREECDNLCQHLYSTARPELRISSVYYQLCESMSIGGRSGEMELLRGDTKLSEKLLGVQFSISPNAFFQVNTQAAELLYDVILQNVPSGEHTVLLDLCCGAGTIGLCLASHVDKVIGIEISQEAIEDAKDNAKQNNIVNTEFICGAVEHKLDLLDEIYINTKQVIAVLDPPRAGVPSSVIRTLRKAKNVKRLIYLACSVSKASQNLVDICRPASTRMTGQPFRPARGIPVDLFPHTLHCELVLCYDHIV</sequence>
<dbReference type="InterPro" id="IPR045850">
    <property type="entry name" value="TRM2_met"/>
</dbReference>
<feature type="binding site" evidence="7">
    <location>
        <position position="374"/>
    </location>
    <ligand>
        <name>S-adenosyl-L-methionine</name>
        <dbReference type="ChEBI" id="CHEBI:59789"/>
    </ligand>
</feature>
<dbReference type="Gene3D" id="2.40.50.1070">
    <property type="match status" value="1"/>
</dbReference>
<comment type="caution">
    <text evidence="7">Lacks conserved residue(s) required for the propagation of feature annotation.</text>
</comment>
<dbReference type="CDD" id="cd02440">
    <property type="entry name" value="AdoMet_MTases"/>
    <property type="match status" value="1"/>
</dbReference>
<evidence type="ECO:0000256" key="3">
    <source>
        <dbReference type="ARBA" id="ARBA00022691"/>
    </source>
</evidence>
<feature type="domain" description="RRM" evidence="9">
    <location>
        <begin position="39"/>
        <end position="115"/>
    </location>
</feature>
<dbReference type="PROSITE" id="PS50102">
    <property type="entry name" value="RRM"/>
    <property type="match status" value="1"/>
</dbReference>
<feature type="binding site" evidence="7">
    <location>
        <position position="424"/>
    </location>
    <ligand>
        <name>S-adenosyl-L-methionine</name>
        <dbReference type="ChEBI" id="CHEBI:59789"/>
    </ligand>
</feature>
<dbReference type="EMBL" id="JAKMXF010000222">
    <property type="protein sequence ID" value="KAI6654583.1"/>
    <property type="molecule type" value="Genomic_DNA"/>
</dbReference>
<dbReference type="Gene3D" id="3.30.70.330">
    <property type="match status" value="1"/>
</dbReference>
<proteinExistence type="inferred from homology"/>
<dbReference type="EC" id="2.1.1.35" evidence="4"/>
<keyword evidence="11" id="KW-1185">Reference proteome</keyword>
<keyword evidence="1 7" id="KW-0489">Methyltransferase</keyword>
<comment type="caution">
    <text evidence="10">The sequence shown here is derived from an EMBL/GenBank/DDBJ whole genome shotgun (WGS) entry which is preliminary data.</text>
</comment>
<dbReference type="InterPro" id="IPR035979">
    <property type="entry name" value="RBD_domain_sf"/>
</dbReference>
<gene>
    <name evidence="10" type="ORF">LOD99_979</name>
</gene>
<name>A0AAV7K036_9METZ</name>
<dbReference type="GO" id="GO:0030697">
    <property type="term" value="F:tRNA (uracil(54)-C5)-methyltransferase activity, S-adenosyl methionine-dependent"/>
    <property type="evidence" value="ECO:0007669"/>
    <property type="project" value="UniProtKB-EC"/>
</dbReference>
<dbReference type="Gene3D" id="3.40.50.150">
    <property type="entry name" value="Vaccinia Virus protein VP39"/>
    <property type="match status" value="1"/>
</dbReference>
<accession>A0AAV7K036</accession>
<dbReference type="GO" id="GO:0032259">
    <property type="term" value="P:methylation"/>
    <property type="evidence" value="ECO:0007669"/>
    <property type="project" value="UniProtKB-KW"/>
</dbReference>
<evidence type="ECO:0000256" key="6">
    <source>
        <dbReference type="PROSITE-ProRule" id="PRU00176"/>
    </source>
</evidence>
<evidence type="ECO:0000313" key="11">
    <source>
        <dbReference type="Proteomes" id="UP001165289"/>
    </source>
</evidence>
<evidence type="ECO:0000313" key="10">
    <source>
        <dbReference type="EMBL" id="KAI6654583.1"/>
    </source>
</evidence>
<dbReference type="PANTHER" id="PTHR45904">
    <property type="entry name" value="TRNA (URACIL-5-)-METHYLTRANSFERASE"/>
    <property type="match status" value="1"/>
</dbReference>
<dbReference type="GO" id="GO:0006396">
    <property type="term" value="P:RNA processing"/>
    <property type="evidence" value="ECO:0007669"/>
    <property type="project" value="InterPro"/>
</dbReference>
<keyword evidence="6" id="KW-0694">RNA-binding</keyword>
<protein>
    <recommendedName>
        <fullName evidence="4">tRNA (uracil(54)-C(5))-methyltransferase</fullName>
        <ecNumber evidence="4">2.1.1.35</ecNumber>
    </recommendedName>
</protein>
<dbReference type="AlphaFoldDB" id="A0AAV7K036"/>
<comment type="catalytic activity">
    <reaction evidence="5">
        <text>uridine(54) in tRNA + S-adenosyl-L-methionine = 5-methyluridine(54) in tRNA + S-adenosyl-L-homocysteine + H(+)</text>
        <dbReference type="Rhea" id="RHEA:42712"/>
        <dbReference type="Rhea" id="RHEA-COMP:10167"/>
        <dbReference type="Rhea" id="RHEA-COMP:10193"/>
        <dbReference type="ChEBI" id="CHEBI:15378"/>
        <dbReference type="ChEBI" id="CHEBI:57856"/>
        <dbReference type="ChEBI" id="CHEBI:59789"/>
        <dbReference type="ChEBI" id="CHEBI:65315"/>
        <dbReference type="ChEBI" id="CHEBI:74447"/>
        <dbReference type="EC" id="2.1.1.35"/>
    </reaction>
    <physiologicalReaction direction="left-to-right" evidence="5">
        <dbReference type="Rhea" id="RHEA:42713"/>
    </physiologicalReaction>
</comment>
<reference evidence="10 11" key="1">
    <citation type="journal article" date="2023" name="BMC Biol.">
        <title>The compact genome of the sponge Oopsacas minuta (Hexactinellida) is lacking key metazoan core genes.</title>
        <authorList>
            <person name="Santini S."/>
            <person name="Schenkelaars Q."/>
            <person name="Jourda C."/>
            <person name="Duchesne M."/>
            <person name="Belahbib H."/>
            <person name="Rocher C."/>
            <person name="Selva M."/>
            <person name="Riesgo A."/>
            <person name="Vervoort M."/>
            <person name="Leys S.P."/>
            <person name="Kodjabachian L."/>
            <person name="Le Bivic A."/>
            <person name="Borchiellini C."/>
            <person name="Claverie J.M."/>
            <person name="Renard E."/>
        </authorList>
    </citation>
    <scope>NUCLEOTIDE SEQUENCE [LARGE SCALE GENOMIC DNA]</scope>
    <source>
        <strain evidence="10">SPO-2</strain>
    </source>
</reference>
<keyword evidence="3 7" id="KW-0949">S-adenosyl-L-methionine</keyword>
<keyword evidence="2 7" id="KW-0808">Transferase</keyword>
<evidence type="ECO:0000256" key="4">
    <source>
        <dbReference type="ARBA" id="ARBA00033763"/>
    </source>
</evidence>
<dbReference type="SUPFAM" id="SSF54928">
    <property type="entry name" value="RNA-binding domain, RBD"/>
    <property type="match status" value="1"/>
</dbReference>
<dbReference type="InterPro" id="IPR012677">
    <property type="entry name" value="Nucleotide-bd_a/b_plait_sf"/>
</dbReference>
<comment type="similarity">
    <text evidence="7">Belongs to the class I-like SAM-binding methyltransferase superfamily. RNA M5U methyltransferase family.</text>
</comment>
<feature type="active site" description="Nucleophile" evidence="7">
    <location>
        <position position="502"/>
    </location>
</feature>
<organism evidence="10 11">
    <name type="scientific">Oopsacas minuta</name>
    <dbReference type="NCBI Taxonomy" id="111878"/>
    <lineage>
        <taxon>Eukaryota</taxon>
        <taxon>Metazoa</taxon>
        <taxon>Porifera</taxon>
        <taxon>Hexactinellida</taxon>
        <taxon>Hexasterophora</taxon>
        <taxon>Lyssacinosida</taxon>
        <taxon>Leucopsacidae</taxon>
        <taxon>Oopsacas</taxon>
    </lineage>
</organism>
<feature type="binding site" evidence="7">
    <location>
        <position position="474"/>
    </location>
    <ligand>
        <name>S-adenosyl-L-methionine</name>
        <dbReference type="ChEBI" id="CHEBI:59789"/>
    </ligand>
</feature>
<dbReference type="InterPro" id="IPR000504">
    <property type="entry name" value="RRM_dom"/>
</dbReference>
<dbReference type="Pfam" id="PF05958">
    <property type="entry name" value="tRNA_U5-meth_tr"/>
    <property type="match status" value="1"/>
</dbReference>
<dbReference type="SUPFAM" id="SSF53335">
    <property type="entry name" value="S-adenosyl-L-methionine-dependent methyltransferases"/>
    <property type="match status" value="1"/>
</dbReference>
<evidence type="ECO:0000256" key="8">
    <source>
        <dbReference type="PROSITE-ProRule" id="PRU10015"/>
    </source>
</evidence>
<dbReference type="Pfam" id="PF00076">
    <property type="entry name" value="RRM_1"/>
    <property type="match status" value="1"/>
</dbReference>
<dbReference type="InterPro" id="IPR010280">
    <property type="entry name" value="U5_MeTrfase_fam"/>
</dbReference>